<proteinExistence type="inferred from homology"/>
<dbReference type="GO" id="GO:0005794">
    <property type="term" value="C:Golgi apparatus"/>
    <property type="evidence" value="ECO:0007669"/>
    <property type="project" value="TreeGrafter"/>
</dbReference>
<keyword evidence="9" id="KW-1185">Reference proteome</keyword>
<accession>A0A9P6X1E1</accession>
<feature type="transmembrane region" description="Helical" evidence="7">
    <location>
        <begin position="331"/>
        <end position="352"/>
    </location>
</feature>
<sequence length="437" mass="50571">MSLTKKSRKPIDGPFRQQRLPAWQPVLTPRVVLPTLFTTGALFVLIGGLLFWSSGKVYEIMIDYTTCEKYTTPIYLDSTRYRSRFSNESAPEPPTFYYENTTQFLDPSWQNPNNLTIKRCVIDFTVPETMQGPVFMYYRLTNFYQNRRQYIKNYDANQLAGQAVDSSALQSNCDPLVTDANNLIYYPCGLIANSMFNDTASDLLSVTTASKYYTFDRNNLAWPTDREKYKATSYQLSSIAPPMNWATRYPNGSYTQDYPPPDLSTMERLMVWMHVAALPDFRKIWARNDDENLGVDRWRISIDMNFDTTVYDGTKWLVISTTSPLGGKNPYLGIAYLTIGSIILLLGISFTLRHCLQPRKKMENDSEFEQQFTKLLKEAAKGLEDLQSQFEDMDRNLQTVHSLGKQVYESSHLWHEFNKAIDNNRMFVSDNEVHREQ</sequence>
<dbReference type="PIRSF" id="PIRSF015840">
    <property type="entry name" value="DUF284_TM_euk"/>
    <property type="match status" value="1"/>
</dbReference>
<dbReference type="GO" id="GO:0045332">
    <property type="term" value="P:phospholipid translocation"/>
    <property type="evidence" value="ECO:0007669"/>
    <property type="project" value="UniProtKB-UniRule"/>
</dbReference>
<dbReference type="GO" id="GO:0005783">
    <property type="term" value="C:endoplasmic reticulum"/>
    <property type="evidence" value="ECO:0007669"/>
    <property type="project" value="TreeGrafter"/>
</dbReference>
<keyword evidence="4 7" id="KW-1133">Transmembrane helix</keyword>
<dbReference type="InterPro" id="IPR005045">
    <property type="entry name" value="CDC50/LEM3_fam"/>
</dbReference>
<evidence type="ECO:0000256" key="4">
    <source>
        <dbReference type="ARBA" id="ARBA00022989"/>
    </source>
</evidence>
<keyword evidence="5 6" id="KW-0472">Membrane</keyword>
<comment type="subcellular location">
    <subcellularLocation>
        <location evidence="1">Membrane</location>
        <topology evidence="1">Multi-pass membrane protein</topology>
    </subcellularLocation>
</comment>
<name>A0A9P6X1E1_RHIOR</name>
<feature type="transmembrane region" description="Helical" evidence="7">
    <location>
        <begin position="31"/>
        <end position="52"/>
    </location>
</feature>
<dbReference type="AlphaFoldDB" id="A0A9P6X1E1"/>
<protein>
    <submittedName>
        <fullName evidence="8">Uncharacterized protein</fullName>
    </submittedName>
</protein>
<evidence type="ECO:0000256" key="3">
    <source>
        <dbReference type="ARBA" id="ARBA00022692"/>
    </source>
</evidence>
<comment type="similarity">
    <text evidence="2 6">Belongs to the CDC50/LEM3 family.</text>
</comment>
<dbReference type="PANTHER" id="PTHR10926">
    <property type="entry name" value="CELL CYCLE CONTROL PROTEIN 50"/>
    <property type="match status" value="1"/>
</dbReference>
<keyword evidence="3 7" id="KW-0812">Transmembrane</keyword>
<evidence type="ECO:0000313" key="8">
    <source>
        <dbReference type="EMBL" id="KAG1302866.1"/>
    </source>
</evidence>
<dbReference type="EMBL" id="JAANQT010002228">
    <property type="protein sequence ID" value="KAG1302866.1"/>
    <property type="molecule type" value="Genomic_DNA"/>
</dbReference>
<dbReference type="GO" id="GO:0005886">
    <property type="term" value="C:plasma membrane"/>
    <property type="evidence" value="ECO:0007669"/>
    <property type="project" value="TreeGrafter"/>
</dbReference>
<evidence type="ECO:0000256" key="5">
    <source>
        <dbReference type="ARBA" id="ARBA00023136"/>
    </source>
</evidence>
<evidence type="ECO:0000256" key="6">
    <source>
        <dbReference type="PIRNR" id="PIRNR015840"/>
    </source>
</evidence>
<dbReference type="OrthoDB" id="340608at2759"/>
<organism evidence="8 9">
    <name type="scientific">Rhizopus oryzae</name>
    <name type="common">Mucormycosis agent</name>
    <name type="synonym">Rhizopus arrhizus var. delemar</name>
    <dbReference type="NCBI Taxonomy" id="64495"/>
    <lineage>
        <taxon>Eukaryota</taxon>
        <taxon>Fungi</taxon>
        <taxon>Fungi incertae sedis</taxon>
        <taxon>Mucoromycota</taxon>
        <taxon>Mucoromycotina</taxon>
        <taxon>Mucoromycetes</taxon>
        <taxon>Mucorales</taxon>
        <taxon>Mucorineae</taxon>
        <taxon>Rhizopodaceae</taxon>
        <taxon>Rhizopus</taxon>
    </lineage>
</organism>
<dbReference type="Pfam" id="PF03381">
    <property type="entry name" value="CDC50"/>
    <property type="match status" value="1"/>
</dbReference>
<evidence type="ECO:0000256" key="2">
    <source>
        <dbReference type="ARBA" id="ARBA00009457"/>
    </source>
</evidence>
<reference evidence="8" key="1">
    <citation type="journal article" date="2020" name="Microb. Genom.">
        <title>Genetic diversity of clinical and environmental Mucorales isolates obtained from an investigation of mucormycosis cases among solid organ transplant recipients.</title>
        <authorList>
            <person name="Nguyen M.H."/>
            <person name="Kaul D."/>
            <person name="Muto C."/>
            <person name="Cheng S.J."/>
            <person name="Richter R.A."/>
            <person name="Bruno V.M."/>
            <person name="Liu G."/>
            <person name="Beyhan S."/>
            <person name="Sundermann A.J."/>
            <person name="Mounaud S."/>
            <person name="Pasculle A.W."/>
            <person name="Nierman W.C."/>
            <person name="Driscoll E."/>
            <person name="Cumbie R."/>
            <person name="Clancy C.J."/>
            <person name="Dupont C.L."/>
        </authorList>
    </citation>
    <scope>NUCLEOTIDE SEQUENCE</scope>
    <source>
        <strain evidence="8">GL11</strain>
    </source>
</reference>
<comment type="caution">
    <text evidence="8">The sequence shown here is derived from an EMBL/GenBank/DDBJ whole genome shotgun (WGS) entry which is preliminary data.</text>
</comment>
<evidence type="ECO:0000256" key="1">
    <source>
        <dbReference type="ARBA" id="ARBA00004141"/>
    </source>
</evidence>
<dbReference type="Proteomes" id="UP000716291">
    <property type="component" value="Unassembled WGS sequence"/>
</dbReference>
<gene>
    <name evidence="8" type="ORF">G6F64_010568</name>
</gene>
<evidence type="ECO:0000256" key="7">
    <source>
        <dbReference type="SAM" id="Phobius"/>
    </source>
</evidence>
<dbReference type="PANTHER" id="PTHR10926:SF0">
    <property type="entry name" value="CDC50, ISOFORM A"/>
    <property type="match status" value="1"/>
</dbReference>
<evidence type="ECO:0000313" key="9">
    <source>
        <dbReference type="Proteomes" id="UP000716291"/>
    </source>
</evidence>